<proteinExistence type="predicted"/>
<evidence type="ECO:0000313" key="1">
    <source>
        <dbReference type="Proteomes" id="UP000887576"/>
    </source>
</evidence>
<dbReference type="Proteomes" id="UP000887576">
    <property type="component" value="Unplaced"/>
</dbReference>
<evidence type="ECO:0000313" key="2">
    <source>
        <dbReference type="WBParaSite" id="JU765_v2.g12036.t1"/>
    </source>
</evidence>
<name>A0AC34Q1G4_9BILA</name>
<sequence length="150" mass="17675">MVRTKNVKYYSNYYFRVFHPTFFGGVTVLTPEQMKRINGFSNSYWGWGLEDDDISIRILAKGYNIIKYPETISRYTTITHVRDRGNPVNNCMQKILQRTKRIPSWDGLSNLKYKLIASRKEHLFSHVLIDPLPHLHVWNIKKICGRLATL</sequence>
<protein>
    <submittedName>
        <fullName evidence="2">Galactosyltransferase C-terminal domain-containing protein</fullName>
    </submittedName>
</protein>
<organism evidence="1 2">
    <name type="scientific">Panagrolaimus sp. JU765</name>
    <dbReference type="NCBI Taxonomy" id="591449"/>
    <lineage>
        <taxon>Eukaryota</taxon>
        <taxon>Metazoa</taxon>
        <taxon>Ecdysozoa</taxon>
        <taxon>Nematoda</taxon>
        <taxon>Chromadorea</taxon>
        <taxon>Rhabditida</taxon>
        <taxon>Tylenchina</taxon>
        <taxon>Panagrolaimomorpha</taxon>
        <taxon>Panagrolaimoidea</taxon>
        <taxon>Panagrolaimidae</taxon>
        <taxon>Panagrolaimus</taxon>
    </lineage>
</organism>
<dbReference type="WBParaSite" id="JU765_v2.g12036.t1">
    <property type="protein sequence ID" value="JU765_v2.g12036.t1"/>
    <property type="gene ID" value="JU765_v2.g12036"/>
</dbReference>
<reference evidence="2" key="1">
    <citation type="submission" date="2022-11" db="UniProtKB">
        <authorList>
            <consortium name="WormBaseParasite"/>
        </authorList>
    </citation>
    <scope>IDENTIFICATION</scope>
</reference>
<accession>A0AC34Q1G4</accession>